<feature type="transmembrane region" description="Helical" evidence="14">
    <location>
        <begin position="256"/>
        <end position="277"/>
    </location>
</feature>
<keyword evidence="8" id="KW-0915">Sodium</keyword>
<dbReference type="PANTHER" id="PTHR48086:SF3">
    <property type="entry name" value="SODIUM_PROLINE SYMPORTER"/>
    <property type="match status" value="1"/>
</dbReference>
<evidence type="ECO:0000256" key="5">
    <source>
        <dbReference type="ARBA" id="ARBA00022692"/>
    </source>
</evidence>
<evidence type="ECO:0000256" key="10">
    <source>
        <dbReference type="ARBA" id="ARBA00023136"/>
    </source>
</evidence>
<feature type="transmembrane region" description="Helical" evidence="14">
    <location>
        <begin position="138"/>
        <end position="164"/>
    </location>
</feature>
<evidence type="ECO:0000256" key="1">
    <source>
        <dbReference type="ARBA" id="ARBA00004651"/>
    </source>
</evidence>
<evidence type="ECO:0000256" key="9">
    <source>
        <dbReference type="ARBA" id="ARBA00023065"/>
    </source>
</evidence>
<proteinExistence type="inferred from homology"/>
<dbReference type="GO" id="GO:0005886">
    <property type="term" value="C:plasma membrane"/>
    <property type="evidence" value="ECO:0007669"/>
    <property type="project" value="UniProtKB-SubCell"/>
</dbReference>
<keyword evidence="16" id="KW-1185">Reference proteome</keyword>
<feature type="transmembrane region" description="Helical" evidence="14">
    <location>
        <begin position="62"/>
        <end position="87"/>
    </location>
</feature>
<evidence type="ECO:0000256" key="6">
    <source>
        <dbReference type="ARBA" id="ARBA00022847"/>
    </source>
</evidence>
<keyword evidence="11" id="KW-0739">Sodium transport</keyword>
<evidence type="ECO:0000256" key="12">
    <source>
        <dbReference type="ARBA" id="ARBA00033708"/>
    </source>
</evidence>
<protein>
    <recommendedName>
        <fullName evidence="17">Sodium:solute symporter</fullName>
    </recommendedName>
</protein>
<dbReference type="AlphaFoldDB" id="A0A4V6QM78"/>
<name>A0A4V6QM78_9LEPT</name>
<feature type="transmembrane region" description="Helical" evidence="14">
    <location>
        <begin position="425"/>
        <end position="448"/>
    </location>
</feature>
<comment type="caution">
    <text evidence="15">The sequence shown here is derived from an EMBL/GenBank/DDBJ whole genome shotgun (WGS) entry which is preliminary data.</text>
</comment>
<evidence type="ECO:0000256" key="4">
    <source>
        <dbReference type="ARBA" id="ARBA00022475"/>
    </source>
</evidence>
<evidence type="ECO:0000313" key="16">
    <source>
        <dbReference type="Proteomes" id="UP000297693"/>
    </source>
</evidence>
<organism evidence="15 16">
    <name type="scientific">Leptospira ognonensis</name>
    <dbReference type="NCBI Taxonomy" id="2484945"/>
    <lineage>
        <taxon>Bacteria</taxon>
        <taxon>Pseudomonadati</taxon>
        <taxon>Spirochaetota</taxon>
        <taxon>Spirochaetia</taxon>
        <taxon>Leptospirales</taxon>
        <taxon>Leptospiraceae</taxon>
        <taxon>Leptospira</taxon>
    </lineage>
</organism>
<evidence type="ECO:0000313" key="15">
    <source>
        <dbReference type="EMBL" id="TGL61941.1"/>
    </source>
</evidence>
<dbReference type="GO" id="GO:0015293">
    <property type="term" value="F:symporter activity"/>
    <property type="evidence" value="ECO:0007669"/>
    <property type="project" value="UniProtKB-KW"/>
</dbReference>
<comment type="subcellular location">
    <subcellularLocation>
        <location evidence="1">Cell membrane</location>
        <topology evidence="1">Multi-pass membrane protein</topology>
    </subcellularLocation>
</comment>
<evidence type="ECO:0000256" key="14">
    <source>
        <dbReference type="SAM" id="Phobius"/>
    </source>
</evidence>
<comment type="catalytic activity">
    <reaction evidence="12">
        <text>L-proline(in) + Na(+)(in) = L-proline(out) + Na(+)(out)</text>
        <dbReference type="Rhea" id="RHEA:28967"/>
        <dbReference type="ChEBI" id="CHEBI:29101"/>
        <dbReference type="ChEBI" id="CHEBI:60039"/>
    </reaction>
</comment>
<feature type="transmembrane region" description="Helical" evidence="14">
    <location>
        <begin position="302"/>
        <end position="325"/>
    </location>
</feature>
<feature type="transmembrane region" description="Helical" evidence="14">
    <location>
        <begin position="346"/>
        <end position="366"/>
    </location>
</feature>
<dbReference type="InterPro" id="IPR038377">
    <property type="entry name" value="Na/Glc_symporter_sf"/>
</dbReference>
<evidence type="ECO:0000256" key="7">
    <source>
        <dbReference type="ARBA" id="ARBA00022989"/>
    </source>
</evidence>
<feature type="transmembrane region" description="Helical" evidence="14">
    <location>
        <begin position="372"/>
        <end position="392"/>
    </location>
</feature>
<evidence type="ECO:0000256" key="11">
    <source>
        <dbReference type="ARBA" id="ARBA00023201"/>
    </source>
</evidence>
<dbReference type="Pfam" id="PF00474">
    <property type="entry name" value="SSF"/>
    <property type="match status" value="1"/>
</dbReference>
<dbReference type="GO" id="GO:0006814">
    <property type="term" value="P:sodium ion transport"/>
    <property type="evidence" value="ECO:0007669"/>
    <property type="project" value="UniProtKB-KW"/>
</dbReference>
<keyword evidence="7 14" id="KW-1133">Transmembrane helix</keyword>
<dbReference type="InterPro" id="IPR001734">
    <property type="entry name" value="Na/solute_symporter"/>
</dbReference>
<dbReference type="PROSITE" id="PS50283">
    <property type="entry name" value="NA_SOLUT_SYMP_3"/>
    <property type="match status" value="1"/>
</dbReference>
<feature type="transmembrane region" description="Helical" evidence="14">
    <location>
        <begin position="176"/>
        <end position="195"/>
    </location>
</feature>
<dbReference type="Gene3D" id="1.20.1730.10">
    <property type="entry name" value="Sodium/glucose cotransporter"/>
    <property type="match status" value="1"/>
</dbReference>
<evidence type="ECO:0000256" key="2">
    <source>
        <dbReference type="ARBA" id="ARBA00006434"/>
    </source>
</evidence>
<reference evidence="15" key="1">
    <citation type="journal article" date="2019" name="PLoS Negl. Trop. Dis.">
        <title>Revisiting the worldwide diversity of Leptospira species in the environment.</title>
        <authorList>
            <person name="Vincent A.T."/>
            <person name="Schiettekatte O."/>
            <person name="Bourhy P."/>
            <person name="Veyrier F.J."/>
            <person name="Picardeau M."/>
        </authorList>
    </citation>
    <scope>NUCLEOTIDE SEQUENCE [LARGE SCALE GENOMIC DNA]</scope>
    <source>
        <strain evidence="15">201702476</strain>
    </source>
</reference>
<evidence type="ECO:0008006" key="17">
    <source>
        <dbReference type="Google" id="ProtNLM"/>
    </source>
</evidence>
<feature type="transmembrane region" description="Helical" evidence="14">
    <location>
        <begin position="108"/>
        <end position="132"/>
    </location>
</feature>
<keyword evidence="5 14" id="KW-0812">Transmembrane</keyword>
<keyword evidence="6" id="KW-0769">Symport</keyword>
<keyword evidence="10 14" id="KW-0472">Membrane</keyword>
<gene>
    <name evidence="15" type="ORF">EHQ58_04870</name>
</gene>
<dbReference type="Proteomes" id="UP000297693">
    <property type="component" value="Unassembled WGS sequence"/>
</dbReference>
<evidence type="ECO:0000256" key="13">
    <source>
        <dbReference type="RuleBase" id="RU362091"/>
    </source>
</evidence>
<comment type="similarity">
    <text evidence="2 13">Belongs to the sodium:solute symporter (SSF) (TC 2.A.21) family.</text>
</comment>
<dbReference type="InterPro" id="IPR050277">
    <property type="entry name" value="Sodium:Solute_Symporter"/>
</dbReference>
<sequence length="453" mass="50655">MLISSALISIFLLLFFSWYKRKKFNSEETYLLAGKNTKLFPLVATLVMTELNPSTLIAFSGAGYYAGIWALMLPFVFLVGLGFYAFAVAKKWKEWDGYSVAGIFSKRYGILMGRVTSFLLLVAMVGFTATYVKAMYLIFSPLFVIFSQWQLTFIIVCLVLSLNLKGGLRSIIQTDIYSFLAVMIILPSILLFSFLKSDAPVLPILSPQAIVDGSKILPVRFILSLILLTMFTYIAAPWYGQKIVSSESKETAKAGVTLSAVFVFLLYCFPILSVILYKSKIQHLTSGQDSYPLVLNQVLPDYLLGFTYVVLFAIGATTLSGVWSAQTSMVIGDFFSKIEVRKDTRRAYLIMVVFAILSYIAANLLVDQILDKLILANIPVFALSFALLAGFYWEKASAIGAYISTLVGIVWGVFTYLYFGEENIYTFYWSVLGLPLIFGTGILFSYLFPSKKR</sequence>
<accession>A0A4V6QM78</accession>
<dbReference type="OrthoDB" id="9814523at2"/>
<keyword evidence="3" id="KW-0813">Transport</keyword>
<dbReference type="PANTHER" id="PTHR48086">
    <property type="entry name" value="SODIUM/PROLINE SYMPORTER-RELATED"/>
    <property type="match status" value="1"/>
</dbReference>
<evidence type="ECO:0000256" key="8">
    <source>
        <dbReference type="ARBA" id="ARBA00023053"/>
    </source>
</evidence>
<keyword evidence="4" id="KW-1003">Cell membrane</keyword>
<feature type="transmembrane region" description="Helical" evidence="14">
    <location>
        <begin position="399"/>
        <end position="419"/>
    </location>
</feature>
<feature type="transmembrane region" description="Helical" evidence="14">
    <location>
        <begin position="215"/>
        <end position="236"/>
    </location>
</feature>
<evidence type="ECO:0000256" key="3">
    <source>
        <dbReference type="ARBA" id="ARBA00022448"/>
    </source>
</evidence>
<dbReference type="EMBL" id="RQGD01000014">
    <property type="protein sequence ID" value="TGL61941.1"/>
    <property type="molecule type" value="Genomic_DNA"/>
</dbReference>
<keyword evidence="9" id="KW-0406">Ion transport</keyword>